<keyword evidence="1" id="KW-1133">Transmembrane helix</keyword>
<dbReference type="HAMAP" id="MF_02088">
    <property type="entry name" value="Q_prec_transport"/>
    <property type="match status" value="1"/>
</dbReference>
<sequence length="218" mass="24280">MRKEHTGNAFLFLAAIFITALVVSNIVSFKLIEILGFVVPAGVFMYPITFALTDVISEVYGKKKASQVVVAGFFSAAIVPFLTFIAVLLPPADFFKAQEQFSTVLGAIPRVTLASLVAYLTSQWHDVWAFHFWKKLSKGKHLWLRNNLSTMVSQFIDTVVFIIIAFAGIVPSTVLMNMIFSQYLFKILIAAADTPFVYLGVKAITGRWEIKEEHYAGS</sequence>
<keyword evidence="3" id="KW-1185">Reference proteome</keyword>
<protein>
    <recommendedName>
        <fullName evidence="1">Probable queuosine precursor transporter</fullName>
        <shortName evidence="1">Q precursor transporter</shortName>
    </recommendedName>
</protein>
<dbReference type="OrthoDB" id="9805479at2"/>
<comment type="similarity">
    <text evidence="1">Belongs to the vitamin uptake transporter (VUT/ECF) (TC 2.A.88) family. Q precursor transporter subfamily.</text>
</comment>
<feature type="transmembrane region" description="Helical" evidence="1">
    <location>
        <begin position="34"/>
        <end position="56"/>
    </location>
</feature>
<dbReference type="Proteomes" id="UP000077339">
    <property type="component" value="Unassembled WGS sequence"/>
</dbReference>
<feature type="transmembrane region" description="Helical" evidence="1">
    <location>
        <begin position="142"/>
        <end position="171"/>
    </location>
</feature>
<gene>
    <name evidence="2" type="ORF">AT15_02355</name>
</gene>
<comment type="caution">
    <text evidence="2">The sequence shown here is derived from an EMBL/GenBank/DDBJ whole genome shotgun (WGS) entry which is preliminary data.</text>
</comment>
<keyword evidence="1" id="KW-0813">Transport</keyword>
<reference evidence="2 3" key="1">
    <citation type="submission" date="2014-02" db="EMBL/GenBank/DDBJ databases">
        <title>Kosmotoga genome sequencing.</title>
        <authorList>
            <person name="Pollo S.M."/>
            <person name="Charchuk R."/>
            <person name="Nesbo C.L."/>
        </authorList>
    </citation>
    <scope>NUCLEOTIDE SEQUENCE [LARGE SCALE GENOMIC DNA]</scope>
    <source>
        <strain evidence="2 3">S304</strain>
    </source>
</reference>
<name>A0A182C889_9BACT</name>
<keyword evidence="1" id="KW-0472">Membrane</keyword>
<dbReference type="STRING" id="1453497.AT15_02355"/>
<evidence type="ECO:0000313" key="3">
    <source>
        <dbReference type="Proteomes" id="UP000077339"/>
    </source>
</evidence>
<dbReference type="RefSeq" id="WP_068345200.1">
    <property type="nucleotide sequence ID" value="NZ_JFHK01000002.1"/>
</dbReference>
<dbReference type="GO" id="GO:0022857">
    <property type="term" value="F:transmembrane transporter activity"/>
    <property type="evidence" value="ECO:0007669"/>
    <property type="project" value="UniProtKB-UniRule"/>
</dbReference>
<feature type="transmembrane region" description="Helical" evidence="1">
    <location>
        <begin position="9"/>
        <end position="28"/>
    </location>
</feature>
<evidence type="ECO:0000256" key="1">
    <source>
        <dbReference type="HAMAP-Rule" id="MF_02088"/>
    </source>
</evidence>
<dbReference type="EMBL" id="JFHK01000002">
    <property type="protein sequence ID" value="OAA31689.1"/>
    <property type="molecule type" value="Genomic_DNA"/>
</dbReference>
<keyword evidence="1" id="KW-1003">Cell membrane</keyword>
<dbReference type="PANTHER" id="PTHR34300">
    <property type="entry name" value="QUEUOSINE PRECURSOR TRANSPORTER-RELATED"/>
    <property type="match status" value="1"/>
</dbReference>
<dbReference type="PATRIC" id="fig|1453497.3.peg.471"/>
<dbReference type="AlphaFoldDB" id="A0A182C889"/>
<feature type="transmembrane region" description="Helical" evidence="1">
    <location>
        <begin position="68"/>
        <end position="89"/>
    </location>
</feature>
<proteinExistence type="inferred from homology"/>
<comment type="function">
    <text evidence="1">Involved in the import of queuosine (Q) precursors, required for Q precursor salvage.</text>
</comment>
<organism evidence="2 3">
    <name type="scientific">Kosmotoga arenicorallina S304</name>
    <dbReference type="NCBI Taxonomy" id="1453497"/>
    <lineage>
        <taxon>Bacteria</taxon>
        <taxon>Thermotogati</taxon>
        <taxon>Thermotogota</taxon>
        <taxon>Thermotogae</taxon>
        <taxon>Kosmotogales</taxon>
        <taxon>Kosmotogaceae</taxon>
        <taxon>Kosmotoga</taxon>
    </lineage>
</organism>
<comment type="subcellular location">
    <subcellularLocation>
        <location evidence="1">Cell membrane</location>
        <topology evidence="1">Multi-pass membrane protein</topology>
    </subcellularLocation>
</comment>
<dbReference type="Pfam" id="PF02592">
    <property type="entry name" value="Vut_1"/>
    <property type="match status" value="1"/>
</dbReference>
<dbReference type="GO" id="GO:0005886">
    <property type="term" value="C:plasma membrane"/>
    <property type="evidence" value="ECO:0007669"/>
    <property type="project" value="UniProtKB-SubCell"/>
</dbReference>
<dbReference type="NCBIfam" id="TIGR00697">
    <property type="entry name" value="queuosine precursor transporter"/>
    <property type="match status" value="1"/>
</dbReference>
<accession>A0A182C889</accession>
<evidence type="ECO:0000313" key="2">
    <source>
        <dbReference type="EMBL" id="OAA31689.1"/>
    </source>
</evidence>
<keyword evidence="1" id="KW-0812">Transmembrane</keyword>
<dbReference type="PANTHER" id="PTHR34300:SF2">
    <property type="entry name" value="QUEUOSINE PRECURSOR TRANSPORTER-RELATED"/>
    <property type="match status" value="1"/>
</dbReference>
<dbReference type="InterPro" id="IPR003744">
    <property type="entry name" value="YhhQ"/>
</dbReference>